<accession>A0A8S5VHV7</accession>
<dbReference type="EMBL" id="BK016266">
    <property type="protein sequence ID" value="DAG06175.1"/>
    <property type="molecule type" value="Genomic_DNA"/>
</dbReference>
<evidence type="ECO:0000256" key="1">
    <source>
        <dbReference type="SAM" id="Phobius"/>
    </source>
</evidence>
<organism evidence="2">
    <name type="scientific">Siphoviridae sp. ctNxi14</name>
    <dbReference type="NCBI Taxonomy" id="2825475"/>
    <lineage>
        <taxon>Viruses</taxon>
        <taxon>Duplodnaviria</taxon>
        <taxon>Heunggongvirae</taxon>
        <taxon>Uroviricota</taxon>
        <taxon>Caudoviricetes</taxon>
    </lineage>
</organism>
<keyword evidence="1" id="KW-0472">Membrane</keyword>
<sequence>MRRKNASTITFGNGFQIFVPFPPCFLFPPFVPLFPLQPLLPPIIPLISSVLPLSLPVCLARPRALYAPARALTEPGVPR</sequence>
<feature type="transmembrane region" description="Helical" evidence="1">
    <location>
        <begin position="12"/>
        <end position="31"/>
    </location>
</feature>
<feature type="transmembrane region" description="Helical" evidence="1">
    <location>
        <begin position="43"/>
        <end position="60"/>
    </location>
</feature>
<proteinExistence type="predicted"/>
<keyword evidence="1" id="KW-0812">Transmembrane</keyword>
<name>A0A8S5VHV7_9CAUD</name>
<evidence type="ECO:0000313" key="2">
    <source>
        <dbReference type="EMBL" id="DAG06175.1"/>
    </source>
</evidence>
<reference evidence="2" key="1">
    <citation type="journal article" date="2021" name="Proc. Natl. Acad. Sci. U.S.A.">
        <title>A Catalog of Tens of Thousands of Viruses from Human Metagenomes Reveals Hidden Associations with Chronic Diseases.</title>
        <authorList>
            <person name="Tisza M.J."/>
            <person name="Buck C.B."/>
        </authorList>
    </citation>
    <scope>NUCLEOTIDE SEQUENCE</scope>
    <source>
        <strain evidence="2">CtNxi14</strain>
    </source>
</reference>
<keyword evidence="1" id="KW-1133">Transmembrane helix</keyword>
<protein>
    <submittedName>
        <fullName evidence="2">Uncharacterized protein</fullName>
    </submittedName>
</protein>